<dbReference type="AlphaFoldDB" id="A0AAD8S021"/>
<comment type="caution">
    <text evidence="2">The sequence shown here is derived from an EMBL/GenBank/DDBJ whole genome shotgun (WGS) entry which is preliminary data.</text>
</comment>
<keyword evidence="3" id="KW-1185">Reference proteome</keyword>
<evidence type="ECO:0000256" key="1">
    <source>
        <dbReference type="SAM" id="SignalP"/>
    </source>
</evidence>
<evidence type="ECO:0000313" key="2">
    <source>
        <dbReference type="EMBL" id="KAK1642015.1"/>
    </source>
</evidence>
<proteinExistence type="predicted"/>
<dbReference type="PANTHER" id="PTHR47481">
    <property type="match status" value="1"/>
</dbReference>
<reference evidence="2" key="1">
    <citation type="submission" date="2023-07" db="EMBL/GenBank/DDBJ databases">
        <title>A chromosome-level genome assembly of Lolium multiflorum.</title>
        <authorList>
            <person name="Chen Y."/>
            <person name="Copetti D."/>
            <person name="Kolliker R."/>
            <person name="Studer B."/>
        </authorList>
    </citation>
    <scope>NUCLEOTIDE SEQUENCE</scope>
    <source>
        <strain evidence="2">02402/16</strain>
        <tissue evidence="2">Leaf</tissue>
    </source>
</reference>
<accession>A0AAD8S021</accession>
<feature type="signal peptide" evidence="1">
    <location>
        <begin position="1"/>
        <end position="22"/>
    </location>
</feature>
<dbReference type="EMBL" id="JAUUTY010000004">
    <property type="protein sequence ID" value="KAK1642015.1"/>
    <property type="molecule type" value="Genomic_DNA"/>
</dbReference>
<name>A0AAD8S021_LOLMU</name>
<organism evidence="2 3">
    <name type="scientific">Lolium multiflorum</name>
    <name type="common">Italian ryegrass</name>
    <name type="synonym">Lolium perenne subsp. multiflorum</name>
    <dbReference type="NCBI Taxonomy" id="4521"/>
    <lineage>
        <taxon>Eukaryota</taxon>
        <taxon>Viridiplantae</taxon>
        <taxon>Streptophyta</taxon>
        <taxon>Embryophyta</taxon>
        <taxon>Tracheophyta</taxon>
        <taxon>Spermatophyta</taxon>
        <taxon>Magnoliopsida</taxon>
        <taxon>Liliopsida</taxon>
        <taxon>Poales</taxon>
        <taxon>Poaceae</taxon>
        <taxon>BOP clade</taxon>
        <taxon>Pooideae</taxon>
        <taxon>Poodae</taxon>
        <taxon>Poeae</taxon>
        <taxon>Poeae Chloroplast Group 2 (Poeae type)</taxon>
        <taxon>Loliodinae</taxon>
        <taxon>Loliinae</taxon>
        <taxon>Lolium</taxon>
    </lineage>
</organism>
<protein>
    <submittedName>
        <fullName evidence="2">Uncharacterized protein</fullName>
    </submittedName>
</protein>
<feature type="chain" id="PRO_5042152673" evidence="1">
    <location>
        <begin position="23"/>
        <end position="226"/>
    </location>
</feature>
<dbReference type="Pfam" id="PF14223">
    <property type="entry name" value="Retrotran_gag_2"/>
    <property type="match status" value="1"/>
</dbReference>
<sequence length="226" mass="24658">MSTSTESVHGMILFMDAWTALASSFSSQSYPCYIQLLHEIAEVPKLDSTVTTYFNKIKSMSDTLTSIGHPLRPEELVSCILNGLEDEFDALVEVVSNRPTPIPLRDIFAQILSMEYRVEGRKVLQEINVDSLDRATSPNRPGLVLPQEAATTTLAKAVIMETVAKACIALVLEVVVAVVAIAQSAKSVTSRATRPLADSKRTISASTMMVGTWTVKLLQQPLTRSC</sequence>
<evidence type="ECO:0000313" key="3">
    <source>
        <dbReference type="Proteomes" id="UP001231189"/>
    </source>
</evidence>
<keyword evidence="1" id="KW-0732">Signal</keyword>
<dbReference type="Proteomes" id="UP001231189">
    <property type="component" value="Unassembled WGS sequence"/>
</dbReference>
<dbReference type="PANTHER" id="PTHR47481:SF31">
    <property type="entry name" value="OS01G0873500 PROTEIN"/>
    <property type="match status" value="1"/>
</dbReference>
<gene>
    <name evidence="2" type="ORF">QYE76_059820</name>
</gene>